<comment type="subcellular location">
    <subcellularLocation>
        <location evidence="2">Chromosome</location>
    </subcellularLocation>
    <subcellularLocation>
        <location evidence="1">Nucleus</location>
    </subcellularLocation>
</comment>
<dbReference type="Pfam" id="PF05192">
    <property type="entry name" value="MutS_III"/>
    <property type="match status" value="1"/>
</dbReference>
<protein>
    <recommendedName>
        <fullName evidence="10">DNA mismatch repair protein MSH5</fullName>
    </recommendedName>
    <alternativeName>
        <fullName evidence="11">MutS protein homolog 5</fullName>
    </alternativeName>
</protein>
<comment type="similarity">
    <text evidence="3">Belongs to the DNA mismatch repair MutS family.</text>
</comment>
<dbReference type="InterPro" id="IPR027417">
    <property type="entry name" value="P-loop_NTPase"/>
</dbReference>
<dbReference type="CDD" id="cd03281">
    <property type="entry name" value="ABC_MSH5_euk"/>
    <property type="match status" value="1"/>
</dbReference>
<sequence>MRLSQKRKRSPEFSRRHPITPRTYGSKPGHPVHASIRVFANLENQFQSPGPLDNESISSSYQIALNDEGDGHQQASEDDLGHVIAAIDVKDYGTVGCAYYLAGKQRMYLLGDNRPCEDGIIEALIRQIKPTVILVPSRVDFSGVLDHSQSLAQETDTSSYLPYQIDVRPTQEFSTSNAESRLVALDVSSAHEQRVRFFVPHSGICGPEEVKPEDMGFTLQEGRLLHISSSVDMDNIITIGCVGAVLAYLQRRRTTGTSIDPIGPMDQCPFQVRSLEMFNLENTMWISSNTLQSLQIIQHESHPNLFNQGPGTKPSSSKEGLSVYGIFLRFAHSPQGRARLKQIFLRPSLDLNIIQQRHDFIGVFSRPDNKAALDKMTKAMKYIKNLRPVMTNLHKGISTGSAKITGFKTTVWASLLAFAFHSIDIQDSLKEISGSENLPLQAKALRIFETAQLYKVGGTIQEIVDIDNSEEQGRTVVKQGLDRNLDMMKDRYEGLNSLLKNVATEIAMTIPEDLDIDVNVIYFPQLGFNIAIPLNDREQPIYSGSADWELIFTTESRAYFKDFRMRELDGKLGDIYGLICEKEIEIVYDLAQNVLQYEEMLVDTSDICGELDSLLALTQAAMFYKLNRPRMVSDNLVRIKGGRHLLQELTVPSYVPNDFAIRAGTSSSDSGRDSSQVDQLPSMLLLTGPNFSGKSVYMKQVALMVYLAQIGSFVPADSAELGITDKILTKINTQESVSKIQSTFMSDLQQISLCLRQVSNRSLILIDEFGKGTNESDGIGLACGVFEHLLNMNDSPKVIAATHFHEIFENNLLAPRPGLQLGHMEVKVSEEPDEAEDQIAYLYNFRLGRSSKSFGTICAAINGIDMAIVARADEIASLAARGENLIAACAILSTEETRSLQSANILARKFLAVNLLDQKTNCQKARTILEELFKASN</sequence>
<dbReference type="SUPFAM" id="SSF52540">
    <property type="entry name" value="P-loop containing nucleoside triphosphate hydrolases"/>
    <property type="match status" value="1"/>
</dbReference>
<dbReference type="PANTHER" id="PTHR11361">
    <property type="entry name" value="DNA MISMATCH REPAIR PROTEIN MUTS FAMILY MEMBER"/>
    <property type="match status" value="1"/>
</dbReference>
<keyword evidence="15" id="KW-1185">Reference proteome</keyword>
<keyword evidence="5" id="KW-0547">Nucleotide-binding</keyword>
<dbReference type="SUPFAM" id="SSF48334">
    <property type="entry name" value="DNA repair protein MutS, domain III"/>
    <property type="match status" value="1"/>
</dbReference>
<dbReference type="GO" id="GO:0030983">
    <property type="term" value="F:mismatched DNA binding"/>
    <property type="evidence" value="ECO:0007669"/>
    <property type="project" value="InterPro"/>
</dbReference>
<dbReference type="Pfam" id="PF00488">
    <property type="entry name" value="MutS_V"/>
    <property type="match status" value="1"/>
</dbReference>
<dbReference type="InterPro" id="IPR000432">
    <property type="entry name" value="DNA_mismatch_repair_MutS_C"/>
</dbReference>
<dbReference type="FunFam" id="1.10.1420.10:FF:000050">
    <property type="entry name" value="DNA mismatch repair protein Msh5, putative"/>
    <property type="match status" value="1"/>
</dbReference>
<keyword evidence="4" id="KW-0158">Chromosome</keyword>
<evidence type="ECO:0000256" key="11">
    <source>
        <dbReference type="ARBA" id="ARBA00077470"/>
    </source>
</evidence>
<dbReference type="GO" id="GO:0005694">
    <property type="term" value="C:chromosome"/>
    <property type="evidence" value="ECO:0007669"/>
    <property type="project" value="UniProtKB-SubCell"/>
</dbReference>
<dbReference type="PROSITE" id="PS00486">
    <property type="entry name" value="DNA_MISMATCH_REPAIR_2"/>
    <property type="match status" value="1"/>
</dbReference>
<dbReference type="GO" id="GO:0140664">
    <property type="term" value="F:ATP-dependent DNA damage sensor activity"/>
    <property type="evidence" value="ECO:0007669"/>
    <property type="project" value="InterPro"/>
</dbReference>
<dbReference type="GO" id="GO:0005524">
    <property type="term" value="F:ATP binding"/>
    <property type="evidence" value="ECO:0007669"/>
    <property type="project" value="UniProtKB-KW"/>
</dbReference>
<organism evidence="14 15">
    <name type="scientific">Penicillium citrinum</name>
    <dbReference type="NCBI Taxonomy" id="5077"/>
    <lineage>
        <taxon>Eukaryota</taxon>
        <taxon>Fungi</taxon>
        <taxon>Dikarya</taxon>
        <taxon>Ascomycota</taxon>
        <taxon>Pezizomycotina</taxon>
        <taxon>Eurotiomycetes</taxon>
        <taxon>Eurotiomycetidae</taxon>
        <taxon>Eurotiales</taxon>
        <taxon>Aspergillaceae</taxon>
        <taxon>Penicillium</taxon>
    </lineage>
</organism>
<evidence type="ECO:0000256" key="9">
    <source>
        <dbReference type="ARBA" id="ARBA00023254"/>
    </source>
</evidence>
<dbReference type="SMART" id="SM00534">
    <property type="entry name" value="MUTSac"/>
    <property type="match status" value="1"/>
</dbReference>
<evidence type="ECO:0000256" key="2">
    <source>
        <dbReference type="ARBA" id="ARBA00004286"/>
    </source>
</evidence>
<name>A0A9W9TCK8_PENCI</name>
<dbReference type="Proteomes" id="UP001147733">
    <property type="component" value="Unassembled WGS sequence"/>
</dbReference>
<keyword evidence="6" id="KW-0067">ATP-binding</keyword>
<dbReference type="SMART" id="SM00533">
    <property type="entry name" value="MUTSd"/>
    <property type="match status" value="1"/>
</dbReference>
<dbReference type="Gene3D" id="3.40.50.300">
    <property type="entry name" value="P-loop containing nucleotide triphosphate hydrolases"/>
    <property type="match status" value="1"/>
</dbReference>
<evidence type="ECO:0000256" key="12">
    <source>
        <dbReference type="SAM" id="MobiDB-lite"/>
    </source>
</evidence>
<evidence type="ECO:0000256" key="5">
    <source>
        <dbReference type="ARBA" id="ARBA00022741"/>
    </source>
</evidence>
<evidence type="ECO:0000256" key="8">
    <source>
        <dbReference type="ARBA" id="ARBA00023242"/>
    </source>
</evidence>
<dbReference type="GO" id="GO:0005634">
    <property type="term" value="C:nucleus"/>
    <property type="evidence" value="ECO:0007669"/>
    <property type="project" value="UniProtKB-SubCell"/>
</dbReference>
<keyword evidence="8" id="KW-0539">Nucleus</keyword>
<dbReference type="GeneID" id="81389485"/>
<dbReference type="AlphaFoldDB" id="A0A9W9TCK8"/>
<evidence type="ECO:0000256" key="7">
    <source>
        <dbReference type="ARBA" id="ARBA00023125"/>
    </source>
</evidence>
<evidence type="ECO:0000256" key="3">
    <source>
        <dbReference type="ARBA" id="ARBA00006271"/>
    </source>
</evidence>
<evidence type="ECO:0000259" key="13">
    <source>
        <dbReference type="PROSITE" id="PS00486"/>
    </source>
</evidence>
<evidence type="ECO:0000256" key="4">
    <source>
        <dbReference type="ARBA" id="ARBA00022454"/>
    </source>
</evidence>
<dbReference type="EMBL" id="JAPQKT010000010">
    <property type="protein sequence ID" value="KAJ5217788.1"/>
    <property type="molecule type" value="Genomic_DNA"/>
</dbReference>
<dbReference type="GO" id="GO:0006298">
    <property type="term" value="P:mismatch repair"/>
    <property type="evidence" value="ECO:0007669"/>
    <property type="project" value="InterPro"/>
</dbReference>
<reference evidence="14" key="2">
    <citation type="journal article" date="2023" name="IMA Fungus">
        <title>Comparative genomic study of the Penicillium genus elucidates a diverse pangenome and 15 lateral gene transfer events.</title>
        <authorList>
            <person name="Petersen C."/>
            <person name="Sorensen T."/>
            <person name="Nielsen M.R."/>
            <person name="Sondergaard T.E."/>
            <person name="Sorensen J.L."/>
            <person name="Fitzpatrick D.A."/>
            <person name="Frisvad J.C."/>
            <person name="Nielsen K.L."/>
        </authorList>
    </citation>
    <scope>NUCLEOTIDE SEQUENCE</scope>
    <source>
        <strain evidence="14">IBT 23319</strain>
    </source>
</reference>
<dbReference type="OrthoDB" id="29596at2759"/>
<dbReference type="FunFam" id="3.40.50.300:FF:001067">
    <property type="entry name" value="DNA mismatch repair protein MSH5"/>
    <property type="match status" value="1"/>
</dbReference>
<evidence type="ECO:0000256" key="10">
    <source>
        <dbReference type="ARBA" id="ARBA00073549"/>
    </source>
</evidence>
<feature type="domain" description="DNA mismatch repair proteins mutS family" evidence="13">
    <location>
        <begin position="762"/>
        <end position="778"/>
    </location>
</feature>
<reference evidence="14" key="1">
    <citation type="submission" date="2022-11" db="EMBL/GenBank/DDBJ databases">
        <authorList>
            <person name="Petersen C."/>
        </authorList>
    </citation>
    <scope>NUCLEOTIDE SEQUENCE</scope>
    <source>
        <strain evidence="14">IBT 23319</strain>
    </source>
</reference>
<dbReference type="PANTHER" id="PTHR11361:SF20">
    <property type="entry name" value="MUTS PROTEIN HOMOLOG 5"/>
    <property type="match status" value="1"/>
</dbReference>
<evidence type="ECO:0000256" key="6">
    <source>
        <dbReference type="ARBA" id="ARBA00022840"/>
    </source>
</evidence>
<evidence type="ECO:0000313" key="15">
    <source>
        <dbReference type="Proteomes" id="UP001147733"/>
    </source>
</evidence>
<proteinExistence type="inferred from homology"/>
<feature type="region of interest" description="Disordered" evidence="12">
    <location>
        <begin position="1"/>
        <end position="31"/>
    </location>
</feature>
<dbReference type="Gene3D" id="1.10.1420.10">
    <property type="match status" value="1"/>
</dbReference>
<evidence type="ECO:0000256" key="1">
    <source>
        <dbReference type="ARBA" id="ARBA00004123"/>
    </source>
</evidence>
<dbReference type="RefSeq" id="XP_056495382.1">
    <property type="nucleotide sequence ID" value="XM_056650318.1"/>
</dbReference>
<evidence type="ECO:0000313" key="14">
    <source>
        <dbReference type="EMBL" id="KAJ5217788.1"/>
    </source>
</evidence>
<dbReference type="InterPro" id="IPR007696">
    <property type="entry name" value="DNA_mismatch_repair_MutS_core"/>
</dbReference>
<dbReference type="GO" id="GO:0051026">
    <property type="term" value="P:chiasma assembly"/>
    <property type="evidence" value="ECO:0007669"/>
    <property type="project" value="TreeGrafter"/>
</dbReference>
<keyword evidence="9" id="KW-0469">Meiosis</keyword>
<dbReference type="InterPro" id="IPR045076">
    <property type="entry name" value="MutS"/>
</dbReference>
<dbReference type="InterPro" id="IPR036187">
    <property type="entry name" value="DNA_mismatch_repair_MutS_sf"/>
</dbReference>
<gene>
    <name evidence="14" type="ORF">N7469_011413</name>
</gene>
<accession>A0A9W9TCK8</accession>
<keyword evidence="7" id="KW-0238">DNA-binding</keyword>
<comment type="caution">
    <text evidence="14">The sequence shown here is derived from an EMBL/GenBank/DDBJ whole genome shotgun (WGS) entry which is preliminary data.</text>
</comment>